<dbReference type="PANTHER" id="PTHR30050:SF2">
    <property type="entry name" value="CHROMOSOMAL REPLICATION INITIATOR PROTEIN DNAA"/>
    <property type="match status" value="1"/>
</dbReference>
<dbReference type="NCBIfam" id="TIGR00362">
    <property type="entry name" value="DnaA"/>
    <property type="match status" value="1"/>
</dbReference>
<accession>E0E1M0</accession>
<organism evidence="14 15">
    <name type="scientific">Peptostreptococcus stomatis DSM 17678</name>
    <dbReference type="NCBI Taxonomy" id="596315"/>
    <lineage>
        <taxon>Bacteria</taxon>
        <taxon>Bacillati</taxon>
        <taxon>Bacillota</taxon>
        <taxon>Clostridia</taxon>
        <taxon>Peptostreptococcales</taxon>
        <taxon>Peptostreptococcaceae</taxon>
        <taxon>Peptostreptococcus</taxon>
    </lineage>
</organism>
<evidence type="ECO:0000256" key="8">
    <source>
        <dbReference type="HAMAP-Rule" id="MF_00377"/>
    </source>
</evidence>
<dbReference type="InterPro" id="IPR027417">
    <property type="entry name" value="P-loop_NTPase"/>
</dbReference>
<feature type="region of interest" description="Domain IV, binds dsDNA" evidence="8">
    <location>
        <begin position="334"/>
        <end position="454"/>
    </location>
</feature>
<dbReference type="CDD" id="cd06571">
    <property type="entry name" value="Bac_DnaA_C"/>
    <property type="match status" value="1"/>
</dbReference>
<dbReference type="FunFam" id="1.10.8.60:FF:000003">
    <property type="entry name" value="Chromosomal replication initiator protein DnaA"/>
    <property type="match status" value="1"/>
</dbReference>
<evidence type="ECO:0000256" key="4">
    <source>
        <dbReference type="ARBA" id="ARBA00022741"/>
    </source>
</evidence>
<proteinExistence type="inferred from homology"/>
<evidence type="ECO:0000256" key="6">
    <source>
        <dbReference type="ARBA" id="ARBA00023121"/>
    </source>
</evidence>
<evidence type="ECO:0000313" key="14">
    <source>
        <dbReference type="EMBL" id="EFM65214.1"/>
    </source>
</evidence>
<comment type="subunit">
    <text evidence="8">Oligomerizes as a right-handed, spiral filament on DNA at oriC.</text>
</comment>
<dbReference type="Gene3D" id="3.40.50.300">
    <property type="entry name" value="P-loop containing nucleotide triphosphate hydrolases"/>
    <property type="match status" value="1"/>
</dbReference>
<dbReference type="GO" id="GO:0005737">
    <property type="term" value="C:cytoplasm"/>
    <property type="evidence" value="ECO:0007669"/>
    <property type="project" value="UniProtKB-SubCell"/>
</dbReference>
<dbReference type="Proteomes" id="UP000003244">
    <property type="component" value="Unassembled WGS sequence"/>
</dbReference>
<dbReference type="SUPFAM" id="SSF52540">
    <property type="entry name" value="P-loop containing nucleoside triphosphate hydrolases"/>
    <property type="match status" value="1"/>
</dbReference>
<keyword evidence="3 8" id="KW-0235">DNA replication</keyword>
<dbReference type="Gene3D" id="1.10.1750.10">
    <property type="match status" value="1"/>
</dbReference>
<comment type="function">
    <text evidence="8 10">Plays an essential role in the initiation and regulation of chromosomal replication. ATP-DnaA binds to the origin of replication (oriC) to initiate formation of the DNA replication initiation complex once per cell cycle. Binds the DnaA box (a 9 base pair repeat at the origin) and separates the double-stranded (ds)DNA. Forms a right-handed helical filament on oriC DNA; dsDNA binds to the exterior of the filament while single-stranded (ss)DNA is stabiized in the filament's interior. The ATP-DnaA-oriC complex binds and stabilizes one strand of the AT-rich DNA unwinding element (DUE), permitting loading of DNA polymerase. After initiation quickly degrades to an ADP-DnaA complex that is not apt for DNA replication. Binds acidic phospholipids.</text>
</comment>
<evidence type="ECO:0000256" key="10">
    <source>
        <dbReference type="RuleBase" id="RU000577"/>
    </source>
</evidence>
<dbReference type="InterPro" id="IPR020591">
    <property type="entry name" value="Chromosome_initiator_DnaA-like"/>
</dbReference>
<feature type="binding site" evidence="8">
    <location>
        <position position="165"/>
    </location>
    <ligand>
        <name>ATP</name>
        <dbReference type="ChEBI" id="CHEBI:30616"/>
    </ligand>
</feature>
<dbReference type="eggNOG" id="COG0593">
    <property type="taxonomic scope" value="Bacteria"/>
</dbReference>
<comment type="caution">
    <text evidence="8">Lacks conserved residue(s) required for the propagation of feature annotation.</text>
</comment>
<dbReference type="GO" id="GO:0005886">
    <property type="term" value="C:plasma membrane"/>
    <property type="evidence" value="ECO:0007669"/>
    <property type="project" value="TreeGrafter"/>
</dbReference>
<dbReference type="Gene3D" id="3.30.300.180">
    <property type="match status" value="1"/>
</dbReference>
<evidence type="ECO:0000256" key="1">
    <source>
        <dbReference type="ARBA" id="ARBA00006583"/>
    </source>
</evidence>
<comment type="caution">
    <text evidence="14">The sequence shown here is derived from an EMBL/GenBank/DDBJ whole genome shotgun (WGS) entry which is preliminary data.</text>
</comment>
<dbReference type="STRING" id="596315.HMPREF0634_0945"/>
<keyword evidence="5 8" id="KW-0067">ATP-binding</keyword>
<comment type="domain">
    <text evidence="8">Domain I is involved in oligomerization and binding regulators, domain II is flexibile and of varying length in different bacteria, domain III forms the AAA+ region, while domain IV binds dsDNA.</text>
</comment>
<keyword evidence="2 8" id="KW-0963">Cytoplasm</keyword>
<keyword evidence="4 8" id="KW-0547">Nucleotide-binding</keyword>
<feature type="binding site" evidence="8">
    <location>
        <position position="163"/>
    </location>
    <ligand>
        <name>ATP</name>
        <dbReference type="ChEBI" id="CHEBI:30616"/>
    </ligand>
</feature>
<dbReference type="AlphaFoldDB" id="E0E1M0"/>
<dbReference type="InterPro" id="IPR013159">
    <property type="entry name" value="DnaA_C"/>
</dbReference>
<feature type="region of interest" description="Domain I, interacts with DnaA modulators" evidence="8">
    <location>
        <begin position="1"/>
        <end position="101"/>
    </location>
</feature>
<dbReference type="InterPro" id="IPR013317">
    <property type="entry name" value="DnaA_dom"/>
</dbReference>
<dbReference type="GO" id="GO:0008289">
    <property type="term" value="F:lipid binding"/>
    <property type="evidence" value="ECO:0007669"/>
    <property type="project" value="UniProtKB-KW"/>
</dbReference>
<dbReference type="HAMAP" id="MF_00377">
    <property type="entry name" value="DnaA_bact"/>
    <property type="match status" value="1"/>
</dbReference>
<name>E0E1M0_9FIRM</name>
<evidence type="ECO:0000259" key="12">
    <source>
        <dbReference type="SMART" id="SM00382"/>
    </source>
</evidence>
<evidence type="ECO:0000256" key="11">
    <source>
        <dbReference type="RuleBase" id="RU004227"/>
    </source>
</evidence>
<dbReference type="PROSITE" id="PS01008">
    <property type="entry name" value="DNAA"/>
    <property type="match status" value="1"/>
</dbReference>
<dbReference type="Pfam" id="PF08299">
    <property type="entry name" value="Bac_DnaA_C"/>
    <property type="match status" value="1"/>
</dbReference>
<dbReference type="InterPro" id="IPR018312">
    <property type="entry name" value="Chromosome_initiator_DnaA_CS"/>
</dbReference>
<reference evidence="14 15" key="1">
    <citation type="submission" date="2010-08" db="EMBL/GenBank/DDBJ databases">
        <authorList>
            <person name="Harkins D.M."/>
            <person name="Madupu R."/>
            <person name="Durkin A.S."/>
            <person name="Torralba M."/>
            <person name="Methe B."/>
            <person name="Sutton G.G."/>
            <person name="Nelson K.E."/>
        </authorList>
    </citation>
    <scope>NUCLEOTIDE SEQUENCE [LARGE SCALE GENOMIC DNA]</scope>
    <source>
        <strain evidence="14 15">DSM 17678</strain>
    </source>
</reference>
<evidence type="ECO:0000256" key="9">
    <source>
        <dbReference type="NCBIfam" id="TIGR00362"/>
    </source>
</evidence>
<dbReference type="CDD" id="cd00009">
    <property type="entry name" value="AAA"/>
    <property type="match status" value="1"/>
</dbReference>
<gene>
    <name evidence="8 14" type="primary">dnaA</name>
    <name evidence="14" type="ORF">HMPREF0634_0945</name>
</gene>
<dbReference type="PRINTS" id="PR00051">
    <property type="entry name" value="DNAA"/>
</dbReference>
<dbReference type="RefSeq" id="WP_007788431.1">
    <property type="nucleotide sequence ID" value="NZ_ADGQ01000018.1"/>
</dbReference>
<dbReference type="EMBL" id="ADGQ01000018">
    <property type="protein sequence ID" value="EFM65214.1"/>
    <property type="molecule type" value="Genomic_DNA"/>
</dbReference>
<comment type="similarity">
    <text evidence="1 8 11">Belongs to the DnaA family.</text>
</comment>
<feature type="domain" description="AAA+ ATPase" evidence="12">
    <location>
        <begin position="150"/>
        <end position="278"/>
    </location>
</feature>
<comment type="subcellular location">
    <subcellularLocation>
        <location evidence="8">Cytoplasm</location>
    </subcellularLocation>
</comment>
<evidence type="ECO:0000259" key="13">
    <source>
        <dbReference type="SMART" id="SM00760"/>
    </source>
</evidence>
<keyword evidence="15" id="KW-1185">Reference proteome</keyword>
<dbReference type="GeneID" id="84800091"/>
<dbReference type="FunFam" id="3.40.50.300:FF:000668">
    <property type="entry name" value="Chromosomal replication initiator protein DnaA"/>
    <property type="match status" value="1"/>
</dbReference>
<dbReference type="Pfam" id="PF00308">
    <property type="entry name" value="Bac_DnaA"/>
    <property type="match status" value="1"/>
</dbReference>
<dbReference type="GO" id="GO:0005524">
    <property type="term" value="F:ATP binding"/>
    <property type="evidence" value="ECO:0007669"/>
    <property type="project" value="UniProtKB-UniRule"/>
</dbReference>
<protein>
    <recommendedName>
        <fullName evidence="8 9">Chromosomal replication initiator protein DnaA</fullName>
    </recommendedName>
</protein>
<feature type="binding site" evidence="8">
    <location>
        <position position="164"/>
    </location>
    <ligand>
        <name>ATP</name>
        <dbReference type="ChEBI" id="CHEBI:30616"/>
    </ligand>
</feature>
<dbReference type="SMART" id="SM00760">
    <property type="entry name" value="Bac_DnaA_C"/>
    <property type="match status" value="1"/>
</dbReference>
<evidence type="ECO:0000256" key="5">
    <source>
        <dbReference type="ARBA" id="ARBA00022840"/>
    </source>
</evidence>
<evidence type="ECO:0000313" key="15">
    <source>
        <dbReference type="Proteomes" id="UP000003244"/>
    </source>
</evidence>
<evidence type="ECO:0000256" key="2">
    <source>
        <dbReference type="ARBA" id="ARBA00022490"/>
    </source>
</evidence>
<dbReference type="GO" id="GO:0003688">
    <property type="term" value="F:DNA replication origin binding"/>
    <property type="evidence" value="ECO:0007669"/>
    <property type="project" value="UniProtKB-UniRule"/>
</dbReference>
<keyword evidence="7 8" id="KW-0238">DNA-binding</keyword>
<dbReference type="Gene3D" id="1.10.8.60">
    <property type="match status" value="1"/>
</dbReference>
<dbReference type="SMART" id="SM00382">
    <property type="entry name" value="AAA"/>
    <property type="match status" value="1"/>
</dbReference>
<dbReference type="InterPro" id="IPR038454">
    <property type="entry name" value="DnaA_N_sf"/>
</dbReference>
<feature type="domain" description="Chromosomal replication initiator DnaA C-terminal" evidence="13">
    <location>
        <begin position="362"/>
        <end position="431"/>
    </location>
</feature>
<dbReference type="InterPro" id="IPR001957">
    <property type="entry name" value="Chromosome_initiator_DnaA"/>
</dbReference>
<dbReference type="PANTHER" id="PTHR30050">
    <property type="entry name" value="CHROMOSOMAL REPLICATION INITIATOR PROTEIN DNAA"/>
    <property type="match status" value="1"/>
</dbReference>
<dbReference type="GO" id="GO:0006270">
    <property type="term" value="P:DNA replication initiation"/>
    <property type="evidence" value="ECO:0007669"/>
    <property type="project" value="UniProtKB-UniRule"/>
</dbReference>
<dbReference type="InterPro" id="IPR003593">
    <property type="entry name" value="AAA+_ATPase"/>
</dbReference>
<sequence length="454" mass="51300">MDVKNLWTSAQQKLKGVFPKSIFTLYFNENTVPIAINNNILYLSGDNRSKEFFEKQYKDKILVAFDELAANIKDVIVLTNDDTTDTEINTNIEKNSNPKENSEKIMDLATSIANSNLNPKYTFNTFVVGSSNAMAVAACQRVAEYDETANDNPLFLYGGVGLGKTHLMHAIGHRVLERDPSKKILYVSSETFTNEMVTAIREKKNSEFREKYRNVDIFMIDDVQFVAGKNSVQEELFHTFNDVHGAGKKIILSSDKPPKDIPELEERLRSRFVWGLITDIQAPDYGTRMAILQNKAENDKLDIDSDVFEYIADNVKSNIRELEGALNKVILYSNLSAKPMNLATAKEALKDVLVSYTTKEVNILRIKEMVADAYNISVEDLISKKRTKNIAFPRQVAMYISRNLLDLSLPAIGDEFGGRDHTTVMHAVNKISDDIQKSEEVKIKIEKIISDLDS</sequence>
<dbReference type="InterPro" id="IPR010921">
    <property type="entry name" value="Trp_repressor/repl_initiator"/>
</dbReference>
<dbReference type="SUPFAM" id="SSF48295">
    <property type="entry name" value="TrpR-like"/>
    <property type="match status" value="1"/>
</dbReference>
<dbReference type="OrthoDB" id="9807019at2"/>
<dbReference type="GO" id="GO:0006275">
    <property type="term" value="P:regulation of DNA replication"/>
    <property type="evidence" value="ECO:0007669"/>
    <property type="project" value="UniProtKB-UniRule"/>
</dbReference>
<feature type="binding site" evidence="8">
    <location>
        <position position="161"/>
    </location>
    <ligand>
        <name>ATP</name>
        <dbReference type="ChEBI" id="CHEBI:30616"/>
    </ligand>
</feature>
<evidence type="ECO:0000256" key="7">
    <source>
        <dbReference type="ARBA" id="ARBA00023125"/>
    </source>
</evidence>
<keyword evidence="6 8" id="KW-0446">Lipid-binding</keyword>
<evidence type="ECO:0000256" key="3">
    <source>
        <dbReference type="ARBA" id="ARBA00022705"/>
    </source>
</evidence>